<accession>A0ABT1XBA0</accession>
<evidence type="ECO:0000256" key="1">
    <source>
        <dbReference type="PROSITE-ProRule" id="PRU00169"/>
    </source>
</evidence>
<evidence type="ECO:0000313" key="3">
    <source>
        <dbReference type="EMBL" id="MCR0985416.1"/>
    </source>
</evidence>
<sequence length="121" mass="12514">MTASLAGRRILVVEDDFFIADEVTRDLRAGGAEVIGPAGTVDDALDLLDRVESLEGAVLDLNLGGEMAFPVADALLARGVPLVFATGYDAAAIPAQYAGVPCCEKPVDAARIARALFPLSA</sequence>
<reference evidence="3 4" key="1">
    <citation type="submission" date="2022-06" db="EMBL/GenBank/DDBJ databases">
        <title>Roseomonas CN29.</title>
        <authorList>
            <person name="Cheng Y."/>
            <person name="He X."/>
        </authorList>
    </citation>
    <scope>NUCLEOTIDE SEQUENCE [LARGE SCALE GENOMIC DNA]</scope>
    <source>
        <strain evidence="3 4">CN29</strain>
    </source>
</reference>
<dbReference type="SUPFAM" id="SSF52172">
    <property type="entry name" value="CheY-like"/>
    <property type="match status" value="1"/>
</dbReference>
<proteinExistence type="predicted"/>
<dbReference type="InterPro" id="IPR011006">
    <property type="entry name" value="CheY-like_superfamily"/>
</dbReference>
<organism evidence="3 4">
    <name type="scientific">Roseomonas populi</name>
    <dbReference type="NCBI Taxonomy" id="3121582"/>
    <lineage>
        <taxon>Bacteria</taxon>
        <taxon>Pseudomonadati</taxon>
        <taxon>Pseudomonadota</taxon>
        <taxon>Alphaproteobacteria</taxon>
        <taxon>Acetobacterales</taxon>
        <taxon>Roseomonadaceae</taxon>
        <taxon>Roseomonas</taxon>
    </lineage>
</organism>
<name>A0ABT1XBA0_9PROT</name>
<keyword evidence="4" id="KW-1185">Reference proteome</keyword>
<dbReference type="RefSeq" id="WP_257719064.1">
    <property type="nucleotide sequence ID" value="NZ_JANJOU010000034.1"/>
</dbReference>
<gene>
    <name evidence="3" type="ORF">NRP21_25525</name>
</gene>
<keyword evidence="1" id="KW-0597">Phosphoprotein</keyword>
<protein>
    <submittedName>
        <fullName evidence="3">Response regulator</fullName>
    </submittedName>
</protein>
<dbReference type="Gene3D" id="3.40.50.2300">
    <property type="match status" value="1"/>
</dbReference>
<evidence type="ECO:0000313" key="4">
    <source>
        <dbReference type="Proteomes" id="UP001524642"/>
    </source>
</evidence>
<dbReference type="PROSITE" id="PS50110">
    <property type="entry name" value="RESPONSE_REGULATORY"/>
    <property type="match status" value="1"/>
</dbReference>
<comment type="caution">
    <text evidence="3">The sequence shown here is derived from an EMBL/GenBank/DDBJ whole genome shotgun (WGS) entry which is preliminary data.</text>
</comment>
<dbReference type="InterPro" id="IPR001789">
    <property type="entry name" value="Sig_transdc_resp-reg_receiver"/>
</dbReference>
<feature type="modified residue" description="4-aspartylphosphate" evidence="1">
    <location>
        <position position="60"/>
    </location>
</feature>
<feature type="domain" description="Response regulatory" evidence="2">
    <location>
        <begin position="9"/>
        <end position="120"/>
    </location>
</feature>
<dbReference type="Proteomes" id="UP001524642">
    <property type="component" value="Unassembled WGS sequence"/>
</dbReference>
<dbReference type="EMBL" id="JANJOU010000034">
    <property type="protein sequence ID" value="MCR0985416.1"/>
    <property type="molecule type" value="Genomic_DNA"/>
</dbReference>
<evidence type="ECO:0000259" key="2">
    <source>
        <dbReference type="PROSITE" id="PS50110"/>
    </source>
</evidence>